<feature type="compositionally biased region" description="Basic residues" evidence="1">
    <location>
        <begin position="12"/>
        <end position="22"/>
    </location>
</feature>
<accession>A0A329LED1</accession>
<evidence type="ECO:0000313" key="3">
    <source>
        <dbReference type="EMBL" id="RAV06278.1"/>
    </source>
</evidence>
<feature type="transmembrane region" description="Helical" evidence="2">
    <location>
        <begin position="25"/>
        <end position="43"/>
    </location>
</feature>
<dbReference type="OrthoDB" id="5966662at2"/>
<evidence type="ECO:0008006" key="5">
    <source>
        <dbReference type="Google" id="ProtNLM"/>
    </source>
</evidence>
<feature type="region of interest" description="Disordered" evidence="1">
    <location>
        <begin position="1"/>
        <end position="22"/>
    </location>
</feature>
<gene>
    <name evidence="3" type="ORF">DQP57_20960</name>
</gene>
<proteinExistence type="predicted"/>
<organism evidence="3 4">
    <name type="scientific">Mycobacterium colombiense</name>
    <dbReference type="NCBI Taxonomy" id="339268"/>
    <lineage>
        <taxon>Bacteria</taxon>
        <taxon>Bacillati</taxon>
        <taxon>Actinomycetota</taxon>
        <taxon>Actinomycetes</taxon>
        <taxon>Mycobacteriales</taxon>
        <taxon>Mycobacteriaceae</taxon>
        <taxon>Mycobacterium</taxon>
        <taxon>Mycobacterium avium complex (MAC)</taxon>
    </lineage>
</organism>
<dbReference type="AlphaFoldDB" id="A0A329LED1"/>
<dbReference type="EMBL" id="QMEV01000060">
    <property type="protein sequence ID" value="RAV06278.1"/>
    <property type="molecule type" value="Genomic_DNA"/>
</dbReference>
<dbReference type="InterPro" id="IPR021215">
    <property type="entry name" value="DUF2752"/>
</dbReference>
<sequence>MTQPRTPAHAPGRPHPHGLGRHRRSVAAGTGVALGGALTYVALADPHRPSSIYPPCPFKMLTGWNCPFCGGLRMTHDLLHGDLLAGIQDNVFLLVALPLLAVWVLVRRARGGALPSRAALLTVVVVTIAWTVLRNLPAFPLFPTVLGG</sequence>
<protein>
    <recommendedName>
        <fullName evidence="5">DUF2752 domain-containing protein</fullName>
    </recommendedName>
</protein>
<reference evidence="3 4" key="1">
    <citation type="submission" date="2018-06" db="EMBL/GenBank/DDBJ databases">
        <title>NTM in soil in Japan.</title>
        <authorList>
            <person name="Ohya K."/>
        </authorList>
    </citation>
    <scope>NUCLEOTIDE SEQUENCE [LARGE SCALE GENOMIC DNA]</scope>
    <source>
        <strain evidence="3 4">GF28</strain>
    </source>
</reference>
<dbReference type="Pfam" id="PF10825">
    <property type="entry name" value="DUF2752"/>
    <property type="match status" value="1"/>
</dbReference>
<comment type="caution">
    <text evidence="3">The sequence shown here is derived from an EMBL/GenBank/DDBJ whole genome shotgun (WGS) entry which is preliminary data.</text>
</comment>
<name>A0A329LED1_9MYCO</name>
<keyword evidence="2" id="KW-0812">Transmembrane</keyword>
<evidence type="ECO:0000256" key="2">
    <source>
        <dbReference type="SAM" id="Phobius"/>
    </source>
</evidence>
<keyword evidence="2" id="KW-0472">Membrane</keyword>
<dbReference type="Proteomes" id="UP000250915">
    <property type="component" value="Unassembled WGS sequence"/>
</dbReference>
<evidence type="ECO:0000256" key="1">
    <source>
        <dbReference type="SAM" id="MobiDB-lite"/>
    </source>
</evidence>
<feature type="transmembrane region" description="Helical" evidence="2">
    <location>
        <begin position="118"/>
        <end position="136"/>
    </location>
</feature>
<feature type="compositionally biased region" description="Low complexity" evidence="1">
    <location>
        <begin position="1"/>
        <end position="11"/>
    </location>
</feature>
<feature type="transmembrane region" description="Helical" evidence="2">
    <location>
        <begin position="83"/>
        <end position="106"/>
    </location>
</feature>
<evidence type="ECO:0000313" key="4">
    <source>
        <dbReference type="Proteomes" id="UP000250915"/>
    </source>
</evidence>
<keyword evidence="2" id="KW-1133">Transmembrane helix</keyword>